<feature type="transmembrane region" description="Helical" evidence="1">
    <location>
        <begin position="159"/>
        <end position="182"/>
    </location>
</feature>
<dbReference type="Pfam" id="PF13386">
    <property type="entry name" value="DsbD_2"/>
    <property type="match status" value="1"/>
</dbReference>
<dbReference type="Proteomes" id="UP000677244">
    <property type="component" value="Unassembled WGS sequence"/>
</dbReference>
<gene>
    <name evidence="3" type="ORF">J7I42_16560</name>
</gene>
<dbReference type="InterPro" id="IPR039447">
    <property type="entry name" value="UreH-like_TM_dom"/>
</dbReference>
<dbReference type="PANTHER" id="PTHR42208:SF1">
    <property type="entry name" value="HEAVY METAL TRANSPORTER"/>
    <property type="match status" value="1"/>
</dbReference>
<dbReference type="PANTHER" id="PTHR42208">
    <property type="entry name" value="HEAVY METAL TRANSPORTER-RELATED"/>
    <property type="match status" value="1"/>
</dbReference>
<evidence type="ECO:0000259" key="2">
    <source>
        <dbReference type="Pfam" id="PF13386"/>
    </source>
</evidence>
<sequence length="234" mass="25589">MWSIVIAGLLLGLVSSLHCIGMCGPLMMALPVSHMTKRKQVLAIFLYNTGRIVTYSLIGVLLGLAGRRIYLAGFQRWFSITLGVIILLAVIHFYFKHTAIQPQWLQWVYAQVRQLMFRFLQSKRMSGYLFLGIANGLLPCGMVYLAVAGALTATSVGGSVLFMFVFGAGTLPAMLLLGVFGMRITLPVRQQLKTAIPFMMAAMAIILILRGLNLGIPFISPVIADVPGNVISCH</sequence>
<evidence type="ECO:0000313" key="4">
    <source>
        <dbReference type="Proteomes" id="UP000677244"/>
    </source>
</evidence>
<feature type="transmembrane region" description="Helical" evidence="1">
    <location>
        <begin position="127"/>
        <end position="147"/>
    </location>
</feature>
<organism evidence="3 4">
    <name type="scientific">Niastella soli</name>
    <dbReference type="NCBI Taxonomy" id="2821487"/>
    <lineage>
        <taxon>Bacteria</taxon>
        <taxon>Pseudomonadati</taxon>
        <taxon>Bacteroidota</taxon>
        <taxon>Chitinophagia</taxon>
        <taxon>Chitinophagales</taxon>
        <taxon>Chitinophagaceae</taxon>
        <taxon>Niastella</taxon>
    </lineage>
</organism>
<name>A0ABS3YVX6_9BACT</name>
<keyword evidence="1" id="KW-0472">Membrane</keyword>
<dbReference type="RefSeq" id="WP_209139955.1">
    <property type="nucleotide sequence ID" value="NZ_JAGHKO010000004.1"/>
</dbReference>
<protein>
    <submittedName>
        <fullName evidence="3">Sulfite exporter TauE/SafE family protein</fullName>
    </submittedName>
</protein>
<feature type="domain" description="Urease accessory protein UreH-like transmembrane" evidence="2">
    <location>
        <begin position="8"/>
        <end position="205"/>
    </location>
</feature>
<keyword evidence="4" id="KW-1185">Reference proteome</keyword>
<evidence type="ECO:0000256" key="1">
    <source>
        <dbReference type="SAM" id="Phobius"/>
    </source>
</evidence>
<accession>A0ABS3YVX6</accession>
<feature type="transmembrane region" description="Helical" evidence="1">
    <location>
        <begin position="43"/>
        <end position="65"/>
    </location>
</feature>
<evidence type="ECO:0000313" key="3">
    <source>
        <dbReference type="EMBL" id="MBO9201898.1"/>
    </source>
</evidence>
<keyword evidence="1" id="KW-1133">Transmembrane helix</keyword>
<proteinExistence type="predicted"/>
<comment type="caution">
    <text evidence="3">The sequence shown here is derived from an EMBL/GenBank/DDBJ whole genome shotgun (WGS) entry which is preliminary data.</text>
</comment>
<reference evidence="3 4" key="1">
    <citation type="submission" date="2021-03" db="EMBL/GenBank/DDBJ databases">
        <title>Assistant Professor.</title>
        <authorList>
            <person name="Huq M.A."/>
        </authorList>
    </citation>
    <scope>NUCLEOTIDE SEQUENCE [LARGE SCALE GENOMIC DNA]</scope>
    <source>
        <strain evidence="3 4">MAH-29</strain>
    </source>
</reference>
<keyword evidence="1" id="KW-0812">Transmembrane</keyword>
<feature type="transmembrane region" description="Helical" evidence="1">
    <location>
        <begin position="194"/>
        <end position="212"/>
    </location>
</feature>
<dbReference type="EMBL" id="JAGHKO010000004">
    <property type="protein sequence ID" value="MBO9201898.1"/>
    <property type="molecule type" value="Genomic_DNA"/>
</dbReference>
<feature type="transmembrane region" description="Helical" evidence="1">
    <location>
        <begin position="77"/>
        <end position="95"/>
    </location>
</feature>